<name>A0A540V9J0_9GAMM</name>
<dbReference type="EMBL" id="VIFK01000476">
    <property type="protein sequence ID" value="TQE93365.1"/>
    <property type="molecule type" value="Genomic_DNA"/>
</dbReference>
<keyword evidence="1" id="KW-0472">Membrane</keyword>
<reference evidence="2 3" key="1">
    <citation type="submission" date="2019-06" db="EMBL/GenBank/DDBJ databases">
        <title>Metagenome assembled Genome of Spiribacter salinus SL48-SHIP from the microbial mat of Salt Lake 48 (Novosibirsk region, Russia).</title>
        <authorList>
            <person name="Shipova A."/>
            <person name="Rozanov A.S."/>
            <person name="Bryanskaya A.V."/>
            <person name="Peltek S.E."/>
        </authorList>
    </citation>
    <scope>NUCLEOTIDE SEQUENCE [LARGE SCALE GENOMIC DNA]</scope>
    <source>
        <strain evidence="2">SL48-SHIP-2</strain>
    </source>
</reference>
<dbReference type="PROSITE" id="PS51257">
    <property type="entry name" value="PROKAR_LIPOPROTEIN"/>
    <property type="match status" value="1"/>
</dbReference>
<accession>A0A540V9J0</accession>
<evidence type="ECO:0000256" key="1">
    <source>
        <dbReference type="SAM" id="Phobius"/>
    </source>
</evidence>
<dbReference type="AlphaFoldDB" id="A0A540V9J0"/>
<keyword evidence="1" id="KW-1133">Transmembrane helix</keyword>
<feature type="transmembrane region" description="Helical" evidence="1">
    <location>
        <begin position="12"/>
        <end position="43"/>
    </location>
</feature>
<sequence>MSTKLQSILLGGVVLGVAIPLVSIVPVLGACLCCLAFIGAGVLTTYHYTDTNRVTISGGEGAGMGAGAGAIAGLVATFVTLLLMGFGIIPDASELVREMERGGVFDQMDSDMEDQVTSLVESFFVPLQAAFNVIGGALLSLIGGIIGASLFKKGNGSGPESPDYEVLN</sequence>
<feature type="transmembrane region" description="Helical" evidence="1">
    <location>
        <begin position="64"/>
        <end position="89"/>
    </location>
</feature>
<evidence type="ECO:0000313" key="3">
    <source>
        <dbReference type="Proteomes" id="UP000315400"/>
    </source>
</evidence>
<feature type="transmembrane region" description="Helical" evidence="1">
    <location>
        <begin position="129"/>
        <end position="151"/>
    </location>
</feature>
<keyword evidence="1" id="KW-0812">Transmembrane</keyword>
<comment type="caution">
    <text evidence="2">The sequence shown here is derived from an EMBL/GenBank/DDBJ whole genome shotgun (WGS) entry which is preliminary data.</text>
</comment>
<evidence type="ECO:0008006" key="4">
    <source>
        <dbReference type="Google" id="ProtNLM"/>
    </source>
</evidence>
<organism evidence="2 3">
    <name type="scientific">Spiribacter salinus</name>
    <dbReference type="NCBI Taxonomy" id="1335746"/>
    <lineage>
        <taxon>Bacteria</taxon>
        <taxon>Pseudomonadati</taxon>
        <taxon>Pseudomonadota</taxon>
        <taxon>Gammaproteobacteria</taxon>
        <taxon>Chromatiales</taxon>
        <taxon>Ectothiorhodospiraceae</taxon>
        <taxon>Spiribacter</taxon>
    </lineage>
</organism>
<gene>
    <name evidence="2" type="ORF">FKY71_18245</name>
</gene>
<protein>
    <recommendedName>
        <fullName evidence="4">DUF4199 domain-containing protein</fullName>
    </recommendedName>
</protein>
<dbReference type="Proteomes" id="UP000315400">
    <property type="component" value="Unassembled WGS sequence"/>
</dbReference>
<proteinExistence type="predicted"/>
<evidence type="ECO:0000313" key="2">
    <source>
        <dbReference type="EMBL" id="TQE93365.1"/>
    </source>
</evidence>